<feature type="domain" description="Flagellar assembly protein T N-terminal" evidence="3">
    <location>
        <begin position="21"/>
        <end position="105"/>
    </location>
</feature>
<dbReference type="KEGG" id="spol:FH971_00795"/>
<dbReference type="EMBL" id="CP041036">
    <property type="protein sequence ID" value="QDE29627.1"/>
    <property type="molecule type" value="Genomic_DNA"/>
</dbReference>
<organism evidence="4 5">
    <name type="scientific">Shewanella polaris</name>
    <dbReference type="NCBI Taxonomy" id="2588449"/>
    <lineage>
        <taxon>Bacteria</taxon>
        <taxon>Pseudomonadati</taxon>
        <taxon>Pseudomonadota</taxon>
        <taxon>Gammaproteobacteria</taxon>
        <taxon>Alteromonadales</taxon>
        <taxon>Shewanellaceae</taxon>
        <taxon>Shewanella</taxon>
    </lineage>
</organism>
<gene>
    <name evidence="4" type="ORF">FH971_00795</name>
</gene>
<dbReference type="Gene3D" id="3.40.50.10610">
    <property type="entry name" value="ABC-type transport auxiliary lipoprotein component"/>
    <property type="match status" value="1"/>
</dbReference>
<proteinExistence type="predicted"/>
<evidence type="ECO:0000259" key="3">
    <source>
        <dbReference type="Pfam" id="PF16548"/>
    </source>
</evidence>
<feature type="signal peptide" evidence="1">
    <location>
        <begin position="1"/>
        <end position="19"/>
    </location>
</feature>
<reference evidence="4 5" key="1">
    <citation type="submission" date="2019-06" db="EMBL/GenBank/DDBJ databases">
        <title>The genome of Shewanella sp. SM1901.</title>
        <authorList>
            <person name="Cha Q."/>
        </authorList>
    </citation>
    <scope>NUCLEOTIDE SEQUENCE [LARGE SCALE GENOMIC DNA]</scope>
    <source>
        <strain evidence="4 5">SM1901</strain>
    </source>
</reference>
<evidence type="ECO:0000313" key="4">
    <source>
        <dbReference type="EMBL" id="QDE29627.1"/>
    </source>
</evidence>
<dbReference type="InterPro" id="IPR038180">
    <property type="entry name" value="FlgT_N_sf"/>
</dbReference>
<dbReference type="RefSeq" id="WP_140232984.1">
    <property type="nucleotide sequence ID" value="NZ_CP041036.1"/>
</dbReference>
<dbReference type="Proteomes" id="UP000319809">
    <property type="component" value="Chromosome"/>
</dbReference>
<dbReference type="Gene3D" id="3.30.1660.40">
    <property type="entry name" value="FlgT, N-terminal domain"/>
    <property type="match status" value="1"/>
</dbReference>
<name>A0A4Y5YAE2_9GAMM</name>
<dbReference type="InterPro" id="IPR032386">
    <property type="entry name" value="FlgT_M"/>
</dbReference>
<feature type="domain" description="Flagellar assembly protein T middle" evidence="2">
    <location>
        <begin position="110"/>
        <end position="264"/>
    </location>
</feature>
<feature type="chain" id="PRO_5021271080" description="Flagellar biosynthesis protein FlgT" evidence="1">
    <location>
        <begin position="20"/>
        <end position="393"/>
    </location>
</feature>
<dbReference type="Pfam" id="PF16548">
    <property type="entry name" value="FlgT_N"/>
    <property type="match status" value="1"/>
</dbReference>
<evidence type="ECO:0000256" key="1">
    <source>
        <dbReference type="SAM" id="SignalP"/>
    </source>
</evidence>
<dbReference type="Gene3D" id="2.40.10.410">
    <property type="entry name" value="FlgT, C-terminal domain"/>
    <property type="match status" value="1"/>
</dbReference>
<dbReference type="InterPro" id="IPR038165">
    <property type="entry name" value="FlgT_C_sf"/>
</dbReference>
<protein>
    <recommendedName>
        <fullName evidence="6">Flagellar biosynthesis protein FlgT</fullName>
    </recommendedName>
</protein>
<dbReference type="Pfam" id="PF16539">
    <property type="entry name" value="FlgT_M"/>
    <property type="match status" value="1"/>
</dbReference>
<evidence type="ECO:0000259" key="2">
    <source>
        <dbReference type="Pfam" id="PF16539"/>
    </source>
</evidence>
<accession>A0A4Y5YAE2</accession>
<keyword evidence="1" id="KW-0732">Signal</keyword>
<evidence type="ECO:0008006" key="6">
    <source>
        <dbReference type="Google" id="ProtNLM"/>
    </source>
</evidence>
<keyword evidence="5" id="KW-1185">Reference proteome</keyword>
<evidence type="ECO:0000313" key="5">
    <source>
        <dbReference type="Proteomes" id="UP000319809"/>
    </source>
</evidence>
<sequence length="393" mass="44291">MTKILLLIVICLMPSTLYAQWYTGQASSPIDGKDYNDIRKKVIQQAIENASLQASSYIKIETTVSDGILSKSTSNIQSEHQISEIKILNESVANDTLTINIKVNLQTSLNCTKDQYQKQLVIAQFPLLTPAQAAAGDIYTLPFHVVSRFKNELINQPNVFVEELIPQMVFKPNSSMDTVNLRSVNRISHALSSQYQSQYLVFGYLRDIGLFNETKSGLLNSTTSPKRNFTMKVFMYDRISDSIVLENEYHGEGGWSFNSFNQVDLSNSLFWRSEYGQTIVDTLFKAAKDINETLSCEATKAKVIDKDDEFITINIGTLHGVKTGDMFKHIKLKNIPLNQTILTTLMPPNEATYLEVVQVSKKISLLRVPPKQDLNGMKQHQIDLYDVVTTAPQ</sequence>
<dbReference type="AlphaFoldDB" id="A0A4Y5YAE2"/>
<dbReference type="InterPro" id="IPR032370">
    <property type="entry name" value="FlgT_N"/>
</dbReference>